<evidence type="ECO:0000256" key="1">
    <source>
        <dbReference type="SAM" id="MobiDB-lite"/>
    </source>
</evidence>
<reference evidence="3" key="1">
    <citation type="journal article" date="2019" name="Int. J. Syst. Evol. Microbiol.">
        <title>The Global Catalogue of Microorganisms (GCM) 10K type strain sequencing project: providing services to taxonomists for standard genome sequencing and annotation.</title>
        <authorList>
            <consortium name="The Broad Institute Genomics Platform"/>
            <consortium name="The Broad Institute Genome Sequencing Center for Infectious Disease"/>
            <person name="Wu L."/>
            <person name="Ma J."/>
        </authorList>
    </citation>
    <scope>NUCLEOTIDE SEQUENCE [LARGE SCALE GENOMIC DNA]</scope>
    <source>
        <strain evidence="3">CGMCC 4.7246</strain>
    </source>
</reference>
<name>A0ABW1NYE9_9PSEU</name>
<proteinExistence type="predicted"/>
<dbReference type="EMBL" id="JBHSQO010000001">
    <property type="protein sequence ID" value="MFC6087764.1"/>
    <property type="molecule type" value="Genomic_DNA"/>
</dbReference>
<evidence type="ECO:0000313" key="3">
    <source>
        <dbReference type="Proteomes" id="UP001596220"/>
    </source>
</evidence>
<accession>A0ABW1NYE9</accession>
<dbReference type="Proteomes" id="UP001596220">
    <property type="component" value="Unassembled WGS sequence"/>
</dbReference>
<protein>
    <recommendedName>
        <fullName evidence="4">5-deoxy-glucuronate isomerase</fullName>
    </recommendedName>
</protein>
<dbReference type="RefSeq" id="WP_380631668.1">
    <property type="nucleotide sequence ID" value="NZ_JBHSQO010000001.1"/>
</dbReference>
<keyword evidence="3" id="KW-1185">Reference proteome</keyword>
<feature type="region of interest" description="Disordered" evidence="1">
    <location>
        <begin position="248"/>
        <end position="267"/>
    </location>
</feature>
<comment type="caution">
    <text evidence="2">The sequence shown here is derived from an EMBL/GenBank/DDBJ whole genome shotgun (WGS) entry which is preliminary data.</text>
</comment>
<evidence type="ECO:0000313" key="2">
    <source>
        <dbReference type="EMBL" id="MFC6087764.1"/>
    </source>
</evidence>
<dbReference type="SUPFAM" id="SSF51182">
    <property type="entry name" value="RmlC-like cupins"/>
    <property type="match status" value="1"/>
</dbReference>
<dbReference type="InterPro" id="IPR011051">
    <property type="entry name" value="RmlC_Cupin_sf"/>
</dbReference>
<organism evidence="2 3">
    <name type="scientific">Saccharothrix lopnurensis</name>
    <dbReference type="NCBI Taxonomy" id="1670621"/>
    <lineage>
        <taxon>Bacteria</taxon>
        <taxon>Bacillati</taxon>
        <taxon>Actinomycetota</taxon>
        <taxon>Actinomycetes</taxon>
        <taxon>Pseudonocardiales</taxon>
        <taxon>Pseudonocardiaceae</taxon>
        <taxon>Saccharothrix</taxon>
    </lineage>
</organism>
<gene>
    <name evidence="2" type="ORF">ACFP3R_00595</name>
</gene>
<sequence length="267" mass="28875">MSAPTTHRSKDLVGDAPDHPYLFTEHVLPPGSATPYRRHAEDLRSFVVTGGAIDLEEHVPDGTAPGVRHDRLTGWHAPAGSVYRLVNRTDADALVVEAGTRAGEVVEAEDASALVPPGTIPTACAPTSGYTVDKPWGHEIWYTQNIADAPYALKQIHMTAGHQSSLQSHRRKSETNFVVDGEATVLNGLEAPEDLSAVIDVGRIPVSVHGPRTGWSSAPNVLHRVIAHSTYTSVEVSTNELDDVIRWQDDSGRGNGRIDTEHERGVR</sequence>
<evidence type="ECO:0008006" key="4">
    <source>
        <dbReference type="Google" id="ProtNLM"/>
    </source>
</evidence>